<protein>
    <submittedName>
        <fullName evidence="1">Uncharacterized protein</fullName>
    </submittedName>
</protein>
<organism evidence="1 2">
    <name type="scientific">Aureibacillus halotolerans</name>
    <dbReference type="NCBI Taxonomy" id="1508390"/>
    <lineage>
        <taxon>Bacteria</taxon>
        <taxon>Bacillati</taxon>
        <taxon>Bacillota</taxon>
        <taxon>Bacilli</taxon>
        <taxon>Bacillales</taxon>
        <taxon>Bacillaceae</taxon>
        <taxon>Aureibacillus</taxon>
    </lineage>
</organism>
<name>A0A4R6U1J7_9BACI</name>
<comment type="caution">
    <text evidence="1">The sequence shown here is derived from an EMBL/GenBank/DDBJ whole genome shotgun (WGS) entry which is preliminary data.</text>
</comment>
<gene>
    <name evidence="1" type="ORF">EV213_107169</name>
</gene>
<keyword evidence="2" id="KW-1185">Reference proteome</keyword>
<dbReference type="AlphaFoldDB" id="A0A4R6U1J7"/>
<evidence type="ECO:0000313" key="1">
    <source>
        <dbReference type="EMBL" id="TDQ39801.1"/>
    </source>
</evidence>
<proteinExistence type="predicted"/>
<reference evidence="1 2" key="1">
    <citation type="submission" date="2019-03" db="EMBL/GenBank/DDBJ databases">
        <title>Genomic Encyclopedia of Type Strains, Phase IV (KMG-IV): sequencing the most valuable type-strain genomes for metagenomic binning, comparative biology and taxonomic classification.</title>
        <authorList>
            <person name="Goeker M."/>
        </authorList>
    </citation>
    <scope>NUCLEOTIDE SEQUENCE [LARGE SCALE GENOMIC DNA]</scope>
    <source>
        <strain evidence="1 2">DSM 28697</strain>
    </source>
</reference>
<evidence type="ECO:0000313" key="2">
    <source>
        <dbReference type="Proteomes" id="UP000295632"/>
    </source>
</evidence>
<dbReference type="Proteomes" id="UP000295632">
    <property type="component" value="Unassembled WGS sequence"/>
</dbReference>
<dbReference type="EMBL" id="SNYJ01000007">
    <property type="protein sequence ID" value="TDQ39801.1"/>
    <property type="molecule type" value="Genomic_DNA"/>
</dbReference>
<accession>A0A4R6U1J7</accession>
<sequence>MGSKTNQQTGHSDKGLKHLLSYWRNSLSDADRMIESQDVINHPEFLIHHVNFTYNIESDLNFHIIDQNKINLQIFCPKQYIGPKLISLLD</sequence>